<proteinExistence type="predicted"/>
<accession>A0ABR0TVD0</accession>
<name>A0ABR0TVD0_AURPU</name>
<comment type="caution">
    <text evidence="3">The sequence shown here is derived from an EMBL/GenBank/DDBJ whole genome shotgun (WGS) entry which is preliminary data.</text>
</comment>
<evidence type="ECO:0000313" key="3">
    <source>
        <dbReference type="EMBL" id="KAK6008126.1"/>
    </source>
</evidence>
<sequence length="271" mass="28941">MPTSKPSTSMSESTPLKSASESTSVASPDCCRHCQTCNPAPILSMKTVKTILWYIAIGFAATALNRYLGVYASPVGDMSGLVSRDIYPSMDIFYKGEHLDNSTGYSFELYTVDDSLDEDTAFANYMAAYVDDNDNLPALHKRSWYDCKHLSNLQTLGCNTGHALGGFVSATGSAAFGGYLGTLLGEAFSNGRDDDKPRSVCLSRDKHNLCVSWASYTGSGLKSGESNDITYYSTQCANSGGSAEFKTSMADGGILFICVSDRADGCGKSVC</sequence>
<feature type="region of interest" description="Disordered" evidence="1">
    <location>
        <begin position="1"/>
        <end position="28"/>
    </location>
</feature>
<feature type="domain" description="WD-like" evidence="2">
    <location>
        <begin position="194"/>
        <end position="266"/>
    </location>
</feature>
<evidence type="ECO:0000313" key="4">
    <source>
        <dbReference type="Proteomes" id="UP001341245"/>
    </source>
</evidence>
<protein>
    <recommendedName>
        <fullName evidence="2">WD-like domain-containing protein</fullName>
    </recommendedName>
</protein>
<dbReference type="Proteomes" id="UP001341245">
    <property type="component" value="Unassembled WGS sequence"/>
</dbReference>
<dbReference type="EMBL" id="JASGXD010000001">
    <property type="protein sequence ID" value="KAK6008126.1"/>
    <property type="molecule type" value="Genomic_DNA"/>
</dbReference>
<evidence type="ECO:0000256" key="1">
    <source>
        <dbReference type="SAM" id="MobiDB-lite"/>
    </source>
</evidence>
<reference evidence="3 4" key="1">
    <citation type="submission" date="2023-11" db="EMBL/GenBank/DDBJ databases">
        <title>Draft genome sequence and annotation of the polyextremotolerant black yeast-like fungus Aureobasidium pullulans NRRL 62042.</title>
        <authorList>
            <person name="Dielentheis-Frenken M.R.E."/>
            <person name="Wibberg D."/>
            <person name="Blank L.M."/>
            <person name="Tiso T."/>
        </authorList>
    </citation>
    <scope>NUCLEOTIDE SEQUENCE [LARGE SCALE GENOMIC DNA]</scope>
    <source>
        <strain evidence="3 4">NRRL 62042</strain>
    </source>
</reference>
<evidence type="ECO:0000259" key="2">
    <source>
        <dbReference type="Pfam" id="PF20493"/>
    </source>
</evidence>
<feature type="compositionally biased region" description="Polar residues" evidence="1">
    <location>
        <begin position="1"/>
        <end position="26"/>
    </location>
</feature>
<dbReference type="Pfam" id="PF20493">
    <property type="entry name" value="WD-like_fungi"/>
    <property type="match status" value="1"/>
</dbReference>
<organism evidence="3 4">
    <name type="scientific">Aureobasidium pullulans</name>
    <name type="common">Black yeast</name>
    <name type="synonym">Pullularia pullulans</name>
    <dbReference type="NCBI Taxonomy" id="5580"/>
    <lineage>
        <taxon>Eukaryota</taxon>
        <taxon>Fungi</taxon>
        <taxon>Dikarya</taxon>
        <taxon>Ascomycota</taxon>
        <taxon>Pezizomycotina</taxon>
        <taxon>Dothideomycetes</taxon>
        <taxon>Dothideomycetidae</taxon>
        <taxon>Dothideales</taxon>
        <taxon>Saccotheciaceae</taxon>
        <taxon>Aureobasidium</taxon>
    </lineage>
</organism>
<keyword evidence="4" id="KW-1185">Reference proteome</keyword>
<gene>
    <name evidence="3" type="ORF">QM012_000029</name>
</gene>
<dbReference type="InterPro" id="IPR046925">
    <property type="entry name" value="WD-like_fungi"/>
</dbReference>